<dbReference type="GO" id="GO:0043461">
    <property type="term" value="P:proton-transporting ATP synthase complex assembly"/>
    <property type="evidence" value="ECO:0007669"/>
    <property type="project" value="InterPro"/>
</dbReference>
<evidence type="ECO:0000256" key="3">
    <source>
        <dbReference type="ARBA" id="ARBA00023186"/>
    </source>
</evidence>
<dbReference type="PANTHER" id="PTHR21013:SF10">
    <property type="entry name" value="ATP SYNTHASE MITOCHONDRIAL F1 COMPLEX ASSEMBLY FACTOR 2"/>
    <property type="match status" value="1"/>
</dbReference>
<evidence type="ECO:0000313" key="5">
    <source>
        <dbReference type="Proteomes" id="UP000183974"/>
    </source>
</evidence>
<protein>
    <submittedName>
        <fullName evidence="4">Chaperone required for the assembly of the F1-ATPase</fullName>
    </submittedName>
</protein>
<dbReference type="InterPro" id="IPR023335">
    <property type="entry name" value="ATP12_ortho_dom_sf"/>
</dbReference>
<dbReference type="InterPro" id="IPR011419">
    <property type="entry name" value="ATP12_ATP_synth-F1-assembly"/>
</dbReference>
<evidence type="ECO:0000256" key="1">
    <source>
        <dbReference type="ARBA" id="ARBA00008231"/>
    </source>
</evidence>
<sequence length="238" mass="26269">MTEWKAKRFWKATDVADASEGFAVHLDGRAVKTPAKAPLIVPTRAMAQAIAEEWDAQEEHIDPNNMPVTRAANAAIDKVSHQHAEVAQMIADYGDSDLLCYRADSPAELVARQAEAWDPLLDWADEALGARLTPVTGVMHAPQNPKALAVLAQQVHGMDAYRLTAFHDLVGLSGSLIIGFAALHELHDIGALWKLSRIDETWQEELWGIDEEAREQAKTKESEFRAAKRFHDLATSTS</sequence>
<keyword evidence="5" id="KW-1185">Reference proteome</keyword>
<dbReference type="STRING" id="337701.SAMN05444398_11082"/>
<comment type="similarity">
    <text evidence="1">Belongs to the ATP12 family.</text>
</comment>
<dbReference type="Gene3D" id="3.30.2180.10">
    <property type="entry name" value="ATP12-like"/>
    <property type="match status" value="1"/>
</dbReference>
<evidence type="ECO:0000313" key="4">
    <source>
        <dbReference type="EMBL" id="SHM13265.1"/>
    </source>
</evidence>
<gene>
    <name evidence="4" type="ORF">SAMN05444398_11082</name>
</gene>
<dbReference type="RefSeq" id="WP_073035713.1">
    <property type="nucleotide sequence ID" value="NZ_BMLR01000011.1"/>
</dbReference>
<dbReference type="AlphaFoldDB" id="A0A1M7GAW6"/>
<dbReference type="SUPFAM" id="SSF160909">
    <property type="entry name" value="ATP12-like"/>
    <property type="match status" value="1"/>
</dbReference>
<name>A0A1M7GAW6_9RHOB</name>
<keyword evidence="2" id="KW-0809">Transit peptide</keyword>
<dbReference type="Proteomes" id="UP000183974">
    <property type="component" value="Unassembled WGS sequence"/>
</dbReference>
<reference evidence="4 5" key="1">
    <citation type="submission" date="2016-11" db="EMBL/GenBank/DDBJ databases">
        <authorList>
            <person name="Jaros S."/>
            <person name="Januszkiewicz K."/>
            <person name="Wedrychowicz H."/>
        </authorList>
    </citation>
    <scope>NUCLEOTIDE SEQUENCE [LARGE SCALE GENOMIC DNA]</scope>
    <source>
        <strain evidence="4 5">DSM 29589</strain>
    </source>
</reference>
<dbReference type="Gene3D" id="1.10.3580.10">
    <property type="entry name" value="ATP12 ATPase"/>
    <property type="match status" value="1"/>
</dbReference>
<dbReference type="InterPro" id="IPR042272">
    <property type="entry name" value="ATP12_ATP_synth-F1-assembly_N"/>
</dbReference>
<evidence type="ECO:0000256" key="2">
    <source>
        <dbReference type="ARBA" id="ARBA00022946"/>
    </source>
</evidence>
<dbReference type="Pfam" id="PF07542">
    <property type="entry name" value="ATP12"/>
    <property type="match status" value="1"/>
</dbReference>
<proteinExistence type="inferred from homology"/>
<organism evidence="4 5">
    <name type="scientific">Roseovarius pacificus</name>
    <dbReference type="NCBI Taxonomy" id="337701"/>
    <lineage>
        <taxon>Bacteria</taxon>
        <taxon>Pseudomonadati</taxon>
        <taxon>Pseudomonadota</taxon>
        <taxon>Alphaproteobacteria</taxon>
        <taxon>Rhodobacterales</taxon>
        <taxon>Roseobacteraceae</taxon>
        <taxon>Roseovarius</taxon>
    </lineage>
</organism>
<dbReference type="PANTHER" id="PTHR21013">
    <property type="entry name" value="ATP SYNTHASE MITOCHONDRIAL F1 COMPLEX ASSEMBLY FACTOR 2/ATP12 PROTEIN, MITOCHONDRIAL PRECURSOR"/>
    <property type="match status" value="1"/>
</dbReference>
<keyword evidence="3" id="KW-0143">Chaperone</keyword>
<accession>A0A1M7GAW6</accession>
<dbReference type="EMBL" id="FRBR01000010">
    <property type="protein sequence ID" value="SHM13265.1"/>
    <property type="molecule type" value="Genomic_DNA"/>
</dbReference>
<dbReference type="OrthoDB" id="9797825at2"/>